<dbReference type="KEGG" id="rhoz:GXP67_28000"/>
<gene>
    <name evidence="5" type="ORF">GXP67_28000</name>
</gene>
<dbReference type="Pfam" id="PF13424">
    <property type="entry name" value="TPR_12"/>
    <property type="match status" value="3"/>
</dbReference>
<feature type="repeat" description="TPR" evidence="1">
    <location>
        <begin position="199"/>
        <end position="232"/>
    </location>
</feature>
<dbReference type="InterPro" id="IPR000792">
    <property type="entry name" value="Tscrpt_reg_LuxR_C"/>
</dbReference>
<dbReference type="InterPro" id="IPR036388">
    <property type="entry name" value="WH-like_DNA-bd_sf"/>
</dbReference>
<dbReference type="RefSeq" id="WP_162446198.1">
    <property type="nucleotide sequence ID" value="NZ_CP048222.1"/>
</dbReference>
<reference evidence="5 6" key="1">
    <citation type="submission" date="2020-01" db="EMBL/GenBank/DDBJ databases">
        <authorList>
            <person name="Kim M.K."/>
        </authorList>
    </citation>
    <scope>NUCLEOTIDE SEQUENCE [LARGE SCALE GENOMIC DNA]</scope>
    <source>
        <strain evidence="5 6">172606-1</strain>
    </source>
</reference>
<dbReference type="SUPFAM" id="SSF46894">
    <property type="entry name" value="C-terminal effector domain of the bipartite response regulators"/>
    <property type="match status" value="1"/>
</dbReference>
<feature type="coiled-coil region" evidence="2">
    <location>
        <begin position="427"/>
        <end position="492"/>
    </location>
</feature>
<dbReference type="GO" id="GO:0006355">
    <property type="term" value="P:regulation of DNA-templated transcription"/>
    <property type="evidence" value="ECO:0007669"/>
    <property type="project" value="InterPro"/>
</dbReference>
<organism evidence="5 6">
    <name type="scientific">Rhodocytophaga rosea</name>
    <dbReference type="NCBI Taxonomy" id="2704465"/>
    <lineage>
        <taxon>Bacteria</taxon>
        <taxon>Pseudomonadati</taxon>
        <taxon>Bacteroidota</taxon>
        <taxon>Cytophagia</taxon>
        <taxon>Cytophagales</taxon>
        <taxon>Rhodocytophagaceae</taxon>
        <taxon>Rhodocytophaga</taxon>
    </lineage>
</organism>
<dbReference type="AlphaFoldDB" id="A0A6C0GQ69"/>
<feature type="repeat" description="TPR" evidence="1">
    <location>
        <begin position="239"/>
        <end position="272"/>
    </location>
</feature>
<dbReference type="PANTHER" id="PTHR10098">
    <property type="entry name" value="RAPSYN-RELATED"/>
    <property type="match status" value="1"/>
</dbReference>
<dbReference type="SMART" id="SM00028">
    <property type="entry name" value="TPR"/>
    <property type="match status" value="7"/>
</dbReference>
<evidence type="ECO:0000256" key="1">
    <source>
        <dbReference type="PROSITE-ProRule" id="PRU00339"/>
    </source>
</evidence>
<dbReference type="Proteomes" id="UP000480178">
    <property type="component" value="Chromosome"/>
</dbReference>
<dbReference type="GO" id="GO:0003677">
    <property type="term" value="F:DNA binding"/>
    <property type="evidence" value="ECO:0007669"/>
    <property type="project" value="InterPro"/>
</dbReference>
<proteinExistence type="predicted"/>
<sequence length="611" mass="69340">MKNLLRLLILSLCFSTAYAQQNKIDSLENILSKAGPDTTQVIVRNDLVAQYWSSNPEKVKEYAGKALALAQQLNFTNGIAQSHISFGIYYWSQGKSQDALTHYEQALALFQQTGNKKGIAKAYSNIGLVNKDMANYPVAIENYTRSLKMLEEAGDKKALANTLNSMGVLYKDQQLYDQALMYYMQAIDMLQGLDPKSYAGGLSNIGSIYKLKGDYTKAIEYINKSLQLFLEMNDPKGKAICSNNLGEVYVGLKDFQQAQTYFEQAYAISKEFGFKTSALSALTGLGTINMETGKSARAVEQFTEAASIATALRLRRDMLLAYQGLAKAYGRLEDYKNAFAYQSEFLVLKDSLFNEESTKKIAQIQASFETEKKQAQIQLLEKDKKFEQLVRNSIAAGLLATLLIAGLVVSRQRLKIKNNHMLMEKNKQEFEARQAETTAELETSQEKEKELRQELDFRNKALTTHTLNIIQKNEIMEELRELIQEIVQNNTNTGNIKYSRLIKLIDYSFSLDKDWDEFRMYFEQVHTEFFKKLKEKHPDLSPSELRLCALVKLNLSMKESATLLGISVDSVKTARHRLRKKLQLNTEQSLEDFIMTFDQSSKSIAASLQEA</sequence>
<dbReference type="InterPro" id="IPR019734">
    <property type="entry name" value="TPR_rpt"/>
</dbReference>
<feature type="signal peptide" evidence="3">
    <location>
        <begin position="1"/>
        <end position="19"/>
    </location>
</feature>
<keyword evidence="6" id="KW-1185">Reference proteome</keyword>
<dbReference type="PROSITE" id="PS50005">
    <property type="entry name" value="TPR"/>
    <property type="match status" value="5"/>
</dbReference>
<dbReference type="SMART" id="SM00421">
    <property type="entry name" value="HTH_LUXR"/>
    <property type="match status" value="1"/>
</dbReference>
<dbReference type="EMBL" id="CP048222">
    <property type="protein sequence ID" value="QHT70216.1"/>
    <property type="molecule type" value="Genomic_DNA"/>
</dbReference>
<feature type="domain" description="HTH luxR-type" evidence="4">
    <location>
        <begin position="537"/>
        <end position="594"/>
    </location>
</feature>
<dbReference type="Gene3D" id="1.10.10.10">
    <property type="entry name" value="Winged helix-like DNA-binding domain superfamily/Winged helix DNA-binding domain"/>
    <property type="match status" value="1"/>
</dbReference>
<evidence type="ECO:0000256" key="3">
    <source>
        <dbReference type="SAM" id="SignalP"/>
    </source>
</evidence>
<keyword evidence="2" id="KW-0175">Coiled coil</keyword>
<evidence type="ECO:0000313" key="5">
    <source>
        <dbReference type="EMBL" id="QHT70216.1"/>
    </source>
</evidence>
<evidence type="ECO:0000259" key="4">
    <source>
        <dbReference type="SMART" id="SM00421"/>
    </source>
</evidence>
<dbReference type="SUPFAM" id="SSF48452">
    <property type="entry name" value="TPR-like"/>
    <property type="match status" value="2"/>
</dbReference>
<evidence type="ECO:0000256" key="2">
    <source>
        <dbReference type="SAM" id="Coils"/>
    </source>
</evidence>
<dbReference type="InterPro" id="IPR011990">
    <property type="entry name" value="TPR-like_helical_dom_sf"/>
</dbReference>
<keyword evidence="3" id="KW-0732">Signal</keyword>
<name>A0A6C0GQ69_9BACT</name>
<feature type="repeat" description="TPR" evidence="1">
    <location>
        <begin position="120"/>
        <end position="153"/>
    </location>
</feature>
<feature type="repeat" description="TPR" evidence="1">
    <location>
        <begin position="80"/>
        <end position="113"/>
    </location>
</feature>
<dbReference type="InterPro" id="IPR016032">
    <property type="entry name" value="Sig_transdc_resp-reg_C-effctor"/>
</dbReference>
<keyword evidence="1" id="KW-0802">TPR repeat</keyword>
<evidence type="ECO:0000313" key="6">
    <source>
        <dbReference type="Proteomes" id="UP000480178"/>
    </source>
</evidence>
<accession>A0A6C0GQ69</accession>
<feature type="chain" id="PRO_5025596232" evidence="3">
    <location>
        <begin position="20"/>
        <end position="611"/>
    </location>
</feature>
<dbReference type="Gene3D" id="1.25.40.10">
    <property type="entry name" value="Tetratricopeptide repeat domain"/>
    <property type="match status" value="2"/>
</dbReference>
<protein>
    <submittedName>
        <fullName evidence="5">Tetratricopeptide repeat protein</fullName>
    </submittedName>
</protein>
<feature type="repeat" description="TPR" evidence="1">
    <location>
        <begin position="160"/>
        <end position="193"/>
    </location>
</feature>